<gene>
    <name evidence="8" type="ORF">MSP1401_LOCUS3528</name>
</gene>
<keyword evidence="1" id="KW-0343">GTPase activation</keyword>
<protein>
    <recommendedName>
        <fullName evidence="7">Arf-GAP domain-containing protein</fullName>
    </recommendedName>
</protein>
<proteinExistence type="predicted"/>
<dbReference type="GO" id="GO:0000139">
    <property type="term" value="C:Golgi membrane"/>
    <property type="evidence" value="ECO:0007669"/>
    <property type="project" value="TreeGrafter"/>
</dbReference>
<feature type="compositionally biased region" description="Low complexity" evidence="6">
    <location>
        <begin position="298"/>
        <end position="309"/>
    </location>
</feature>
<accession>A0A7S0CVT5</accession>
<dbReference type="GO" id="GO:0005096">
    <property type="term" value="F:GTPase activator activity"/>
    <property type="evidence" value="ECO:0007669"/>
    <property type="project" value="UniProtKB-KW"/>
</dbReference>
<feature type="region of interest" description="Disordered" evidence="6">
    <location>
        <begin position="570"/>
        <end position="634"/>
    </location>
</feature>
<keyword evidence="3 5" id="KW-0863">Zinc-finger</keyword>
<name>A0A7S0CVT5_MICPS</name>
<dbReference type="PANTHER" id="PTHR46395:SF1">
    <property type="entry name" value="ADP-RIBOSYLATION FACTOR GTPASE-ACTIVATING PROTEIN 1"/>
    <property type="match status" value="1"/>
</dbReference>
<dbReference type="GO" id="GO:0032012">
    <property type="term" value="P:regulation of ARF protein signal transduction"/>
    <property type="evidence" value="ECO:0007669"/>
    <property type="project" value="TreeGrafter"/>
</dbReference>
<dbReference type="SMART" id="SM00105">
    <property type="entry name" value="ArfGap"/>
    <property type="match status" value="1"/>
</dbReference>
<evidence type="ECO:0000313" key="8">
    <source>
        <dbReference type="EMBL" id="CAD8435326.1"/>
    </source>
</evidence>
<feature type="region of interest" description="Disordered" evidence="6">
    <location>
        <begin position="118"/>
        <end position="180"/>
    </location>
</feature>
<feature type="compositionally biased region" description="Acidic residues" evidence="6">
    <location>
        <begin position="312"/>
        <end position="322"/>
    </location>
</feature>
<keyword evidence="4" id="KW-0862">Zinc</keyword>
<dbReference type="PRINTS" id="PR00405">
    <property type="entry name" value="REVINTRACTNG"/>
</dbReference>
<feature type="compositionally biased region" description="Low complexity" evidence="6">
    <location>
        <begin position="136"/>
        <end position="163"/>
    </location>
</feature>
<evidence type="ECO:0000256" key="4">
    <source>
        <dbReference type="ARBA" id="ARBA00022833"/>
    </source>
</evidence>
<evidence type="ECO:0000256" key="2">
    <source>
        <dbReference type="ARBA" id="ARBA00022723"/>
    </source>
</evidence>
<sequence>MGDDYQRQVYQLNQLPENQTCADCAASNPDWCSIKHGIFLCLNCSGVHRSLGVHVSFVRSATMDTWTAAQFAMMRAGGNEKQKKFFDKYGVSKPTPAREKYNTDVAVAYRDKLKANAEGREWKKPKGLGKGERRSIGIGQSSSSSSRRTSSGVASSADAAGASAKKHSSSRRGNGAFDLATGTGSLLQTAYVPNAEGHEDGWRPPSPRPPRGAIEGRFLMGLSPQTWVAFLKKIDRQDDRAYHLRKMSADERSQVVACMSGAPPPPMPAFGRGDKHDPEKRRGTKKKEASIASVDPFGDASGASAGARDAVADADSDSDDDRESLTVSGKTKKTPKKPKKKKDWDESSDDEEETSNGGGSDDDVDLRRRAAASLRDGGGAEAVAKKRAEREKAERKELRRREKARAAVQAAEAAAMMEAKLRASAFSKNPPGMTKTKTRAGSDSARRPPEVGGFPGIPGMEHVMPGPPPPAGARLGSNTYVGFGNPAIGGGGDGWMGGAQRQTEGMLGQAKGWLSGALKTMADRLDGAGSSSGGGGGVSFGIQGGPMAEAEAARQRKQWEDAQRGLFLDDRHVGSRGGKSGLRSGGAEARFYDETSEASGSGSSESGSSSSSDDASLSPRTRQRNLRKRHGADDPANAFAASIKGLANGFGGQANLGGFYSDED</sequence>
<reference evidence="8" key="1">
    <citation type="submission" date="2021-01" db="EMBL/GenBank/DDBJ databases">
        <authorList>
            <person name="Corre E."/>
            <person name="Pelletier E."/>
            <person name="Niang G."/>
            <person name="Scheremetjew M."/>
            <person name="Finn R."/>
            <person name="Kale V."/>
            <person name="Holt S."/>
            <person name="Cochrane G."/>
            <person name="Meng A."/>
            <person name="Brown T."/>
            <person name="Cohen L."/>
        </authorList>
    </citation>
    <scope>NUCLEOTIDE SEQUENCE</scope>
    <source>
        <strain evidence="8">CCAC1681</strain>
    </source>
</reference>
<evidence type="ECO:0000256" key="1">
    <source>
        <dbReference type="ARBA" id="ARBA00022468"/>
    </source>
</evidence>
<dbReference type="InterPro" id="IPR001164">
    <property type="entry name" value="ArfGAP_dom"/>
</dbReference>
<feature type="region of interest" description="Disordered" evidence="6">
    <location>
        <begin position="258"/>
        <end position="409"/>
    </location>
</feature>
<dbReference type="Gene3D" id="1.10.220.150">
    <property type="entry name" value="Arf GTPase activating protein"/>
    <property type="match status" value="1"/>
</dbReference>
<feature type="compositionally biased region" description="Gly residues" evidence="6">
    <location>
        <begin position="575"/>
        <end position="584"/>
    </location>
</feature>
<evidence type="ECO:0000256" key="6">
    <source>
        <dbReference type="SAM" id="MobiDB-lite"/>
    </source>
</evidence>
<feature type="region of interest" description="Disordered" evidence="6">
    <location>
        <begin position="525"/>
        <end position="558"/>
    </location>
</feature>
<dbReference type="AlphaFoldDB" id="A0A7S0CVT5"/>
<dbReference type="GO" id="GO:0030100">
    <property type="term" value="P:regulation of endocytosis"/>
    <property type="evidence" value="ECO:0007669"/>
    <property type="project" value="TreeGrafter"/>
</dbReference>
<dbReference type="FunFam" id="1.10.220.150:FF:000014">
    <property type="entry name" value="ADP-ribosylation factor GTPase-activating protein"/>
    <property type="match status" value="1"/>
</dbReference>
<evidence type="ECO:0000256" key="3">
    <source>
        <dbReference type="ARBA" id="ARBA00022771"/>
    </source>
</evidence>
<feature type="compositionally biased region" description="Basic residues" evidence="6">
    <location>
        <begin position="330"/>
        <end position="341"/>
    </location>
</feature>
<evidence type="ECO:0000256" key="5">
    <source>
        <dbReference type="PROSITE-ProRule" id="PRU00288"/>
    </source>
</evidence>
<feature type="compositionally biased region" description="Basic and acidic residues" evidence="6">
    <location>
        <begin position="272"/>
        <end position="289"/>
    </location>
</feature>
<dbReference type="SUPFAM" id="SSF57863">
    <property type="entry name" value="ArfGap/RecO-like zinc finger"/>
    <property type="match status" value="1"/>
</dbReference>
<dbReference type="PANTHER" id="PTHR46395">
    <property type="entry name" value="ADP-RIBOSYLATION FACTOR GTPASE-ACTIVATING PROTEIN 1"/>
    <property type="match status" value="1"/>
</dbReference>
<dbReference type="EMBL" id="HBEN01004353">
    <property type="protein sequence ID" value="CAD8435326.1"/>
    <property type="molecule type" value="Transcribed_RNA"/>
</dbReference>
<feature type="compositionally biased region" description="Basic and acidic residues" evidence="6">
    <location>
        <begin position="118"/>
        <end position="135"/>
    </location>
</feature>
<feature type="compositionally biased region" description="Basic and acidic residues" evidence="6">
    <location>
        <begin position="383"/>
        <end position="400"/>
    </location>
</feature>
<feature type="compositionally biased region" description="Low complexity" evidence="6">
    <location>
        <begin position="597"/>
        <end position="616"/>
    </location>
</feature>
<evidence type="ECO:0000259" key="7">
    <source>
        <dbReference type="PROSITE" id="PS50115"/>
    </source>
</evidence>
<feature type="compositionally biased region" description="Acidic residues" evidence="6">
    <location>
        <begin position="346"/>
        <end position="364"/>
    </location>
</feature>
<dbReference type="CDD" id="cd08830">
    <property type="entry name" value="ArfGap_ArfGap1"/>
    <property type="match status" value="1"/>
</dbReference>
<feature type="compositionally biased region" description="Basic residues" evidence="6">
    <location>
        <begin position="621"/>
        <end position="630"/>
    </location>
</feature>
<dbReference type="GO" id="GO:0008270">
    <property type="term" value="F:zinc ion binding"/>
    <property type="evidence" value="ECO:0007669"/>
    <property type="project" value="UniProtKB-KW"/>
</dbReference>
<feature type="domain" description="Arf-GAP" evidence="7">
    <location>
        <begin position="6"/>
        <end position="122"/>
    </location>
</feature>
<feature type="compositionally biased region" description="Gly residues" evidence="6">
    <location>
        <begin position="530"/>
        <end position="544"/>
    </location>
</feature>
<feature type="region of interest" description="Disordered" evidence="6">
    <location>
        <begin position="426"/>
        <end position="448"/>
    </location>
</feature>
<dbReference type="InterPro" id="IPR037278">
    <property type="entry name" value="ARFGAP/RecO"/>
</dbReference>
<dbReference type="PROSITE" id="PS50115">
    <property type="entry name" value="ARFGAP"/>
    <property type="match status" value="1"/>
</dbReference>
<keyword evidence="2" id="KW-0479">Metal-binding</keyword>
<organism evidence="8">
    <name type="scientific">Micromonas pusilla</name>
    <name type="common">Picoplanktonic green alga</name>
    <name type="synonym">Chromulina pusilla</name>
    <dbReference type="NCBI Taxonomy" id="38833"/>
    <lineage>
        <taxon>Eukaryota</taxon>
        <taxon>Viridiplantae</taxon>
        <taxon>Chlorophyta</taxon>
        <taxon>Mamiellophyceae</taxon>
        <taxon>Mamiellales</taxon>
        <taxon>Mamiellaceae</taxon>
        <taxon>Micromonas</taxon>
    </lineage>
</organism>
<dbReference type="InterPro" id="IPR038508">
    <property type="entry name" value="ArfGAP_dom_sf"/>
</dbReference>
<dbReference type="Pfam" id="PF01412">
    <property type="entry name" value="ArfGap"/>
    <property type="match status" value="1"/>
</dbReference>